<organism evidence="1 2">
    <name type="scientific">Erwinia phage pEa_SNUABM_7</name>
    <dbReference type="NCBI Taxonomy" id="2866695"/>
    <lineage>
        <taxon>Viruses</taxon>
        <taxon>Duplodnaviria</taxon>
        <taxon>Heunggongvirae</taxon>
        <taxon>Uroviricota</taxon>
        <taxon>Caudoviricetes</taxon>
        <taxon>Snuvirus</taxon>
        <taxon>Snuvirus SNUABM7</taxon>
    </lineage>
</organism>
<evidence type="ECO:0000313" key="1">
    <source>
        <dbReference type="EMBL" id="QYW04864.1"/>
    </source>
</evidence>
<sequence>MLYLAQANTTFEQFGELVMFDSRDAINIDEIESPDQIVALTPKARGIAGRTFVNGVVGQLGNNYYMTNFMFNTRRTKFSDMITNPVIGSYNVGADTVMGVAHQNTNSLATVFPEVARDSTVAMSMPMFGCYGAYGGGYSYTFVARMNTITGPDIYTLGNTASYETYRYDNPKYSFGPVLPELLIMRGQASYGHERPGYGGRAALINSNCISWLTGNFVPEDEKPILDLGIMYSPALKVIVKLKDELVVSDQINLPVAPGTKPSLSIRSRATIQL</sequence>
<accession>A0AAE7WT06</accession>
<name>A0AAE7WT06_9CAUD</name>
<dbReference type="Proteomes" id="UP000827609">
    <property type="component" value="Segment"/>
</dbReference>
<protein>
    <submittedName>
        <fullName evidence="1">Uncharacterized protein</fullName>
    </submittedName>
</protein>
<reference evidence="1" key="1">
    <citation type="submission" date="2021-06" db="EMBL/GenBank/DDBJ databases">
        <title>Complete genome sequence of Erwinia phage pEa_SNUABM_7.</title>
        <authorList>
            <person name="Kim S.G."/>
            <person name="Park S.C."/>
        </authorList>
    </citation>
    <scope>NUCLEOTIDE SEQUENCE</scope>
</reference>
<keyword evidence="2" id="KW-1185">Reference proteome</keyword>
<proteinExistence type="predicted"/>
<evidence type="ECO:0000313" key="2">
    <source>
        <dbReference type="Proteomes" id="UP000827609"/>
    </source>
</evidence>
<dbReference type="EMBL" id="MZ475896">
    <property type="protein sequence ID" value="QYW04864.1"/>
    <property type="molecule type" value="Genomic_DNA"/>
</dbReference>
<gene>
    <name evidence="1" type="ORF">pEaSNUABM7_00196</name>
</gene>